<evidence type="ECO:0000256" key="1">
    <source>
        <dbReference type="SAM" id="MobiDB-lite"/>
    </source>
</evidence>
<reference evidence="2 3" key="1">
    <citation type="submission" date="2024-04" db="EMBL/GenBank/DDBJ databases">
        <authorList>
            <consortium name="Genoscope - CEA"/>
            <person name="William W."/>
        </authorList>
    </citation>
    <scope>NUCLEOTIDE SEQUENCE [LARGE SCALE GENOMIC DNA]</scope>
</reference>
<accession>A0AAV2IEK9</accession>
<comment type="caution">
    <text evidence="2">The sequence shown here is derived from an EMBL/GenBank/DDBJ whole genome shotgun (WGS) entry which is preliminary data.</text>
</comment>
<evidence type="ECO:0000313" key="2">
    <source>
        <dbReference type="EMBL" id="CAL1544720.1"/>
    </source>
</evidence>
<feature type="region of interest" description="Disordered" evidence="1">
    <location>
        <begin position="1"/>
        <end position="160"/>
    </location>
</feature>
<organism evidence="2 3">
    <name type="scientific">Lymnaea stagnalis</name>
    <name type="common">Great pond snail</name>
    <name type="synonym">Helix stagnalis</name>
    <dbReference type="NCBI Taxonomy" id="6523"/>
    <lineage>
        <taxon>Eukaryota</taxon>
        <taxon>Metazoa</taxon>
        <taxon>Spiralia</taxon>
        <taxon>Lophotrochozoa</taxon>
        <taxon>Mollusca</taxon>
        <taxon>Gastropoda</taxon>
        <taxon>Heterobranchia</taxon>
        <taxon>Euthyneura</taxon>
        <taxon>Panpulmonata</taxon>
        <taxon>Hygrophila</taxon>
        <taxon>Lymnaeoidea</taxon>
        <taxon>Lymnaeidae</taxon>
        <taxon>Lymnaea</taxon>
    </lineage>
</organism>
<dbReference type="EMBL" id="CAXITT010000639">
    <property type="protein sequence ID" value="CAL1544720.1"/>
    <property type="molecule type" value="Genomic_DNA"/>
</dbReference>
<evidence type="ECO:0000313" key="3">
    <source>
        <dbReference type="Proteomes" id="UP001497497"/>
    </source>
</evidence>
<keyword evidence="3" id="KW-1185">Reference proteome</keyword>
<feature type="compositionally biased region" description="Polar residues" evidence="1">
    <location>
        <begin position="97"/>
        <end position="109"/>
    </location>
</feature>
<name>A0AAV2IEK9_LYMST</name>
<gene>
    <name evidence="2" type="ORF">GSLYS_00018203001</name>
</gene>
<dbReference type="Proteomes" id="UP001497497">
    <property type="component" value="Unassembled WGS sequence"/>
</dbReference>
<sequence>STATEPIPKRNKIAVRSSAAGSKTQTRSKSPKAKTQRKSPNLKVSNKKKTQSKKKTWTSSSQNSNTNSVDHDHSGEDSDGFEGTSSGSSRRPVKKPNPTNSVDCDNNNYDSDHFEGTSPDSCRRPVKKTNATNSVDHDNSDDGRDEYEGTSSGFSKKPVKISNITSSSPLLRNSRSLFNVNKISDTIQNNDQDQVTNHSSIEQEGGQVRIRSLRNDVHTAVQTDQLIVCEAGIQTDIEVVTRTGSRFHQNVHKLIKKMVPEGDLGDVNDIESMVSNMIRADTFEDSYKVDVSWFRRLR</sequence>
<protein>
    <submittedName>
        <fullName evidence="2">Uncharacterized protein</fullName>
    </submittedName>
</protein>
<feature type="non-terminal residue" evidence="2">
    <location>
        <position position="1"/>
    </location>
</feature>
<dbReference type="AlphaFoldDB" id="A0AAV2IEK9"/>
<feature type="compositionally biased region" description="Low complexity" evidence="1">
    <location>
        <begin position="57"/>
        <end position="68"/>
    </location>
</feature>
<feature type="compositionally biased region" description="Polar residues" evidence="1">
    <location>
        <begin position="19"/>
        <end position="28"/>
    </location>
</feature>
<proteinExistence type="predicted"/>
<feature type="compositionally biased region" description="Basic residues" evidence="1">
    <location>
        <begin position="45"/>
        <end position="56"/>
    </location>
</feature>